<feature type="non-terminal residue" evidence="1">
    <location>
        <position position="1"/>
    </location>
</feature>
<protein>
    <submittedName>
        <fullName evidence="1">Uncharacterized protein</fullName>
    </submittedName>
</protein>
<dbReference type="Proteomes" id="UP000824469">
    <property type="component" value="Unassembled WGS sequence"/>
</dbReference>
<name>A0AA38F554_TAXCH</name>
<proteinExistence type="predicted"/>
<sequence length="96" mass="10659">FQQKGELTTADMAVTKVSIGQTTIEGLKQDTHTLMNTLFLKLDKENAEKTKLQKQGSQLCEIIAKIVKPSSQLILAHEQLSNHLIKEVEDAGDQVK</sequence>
<comment type="caution">
    <text evidence="1">The sequence shown here is derived from an EMBL/GenBank/DDBJ whole genome shotgun (WGS) entry which is preliminary data.</text>
</comment>
<evidence type="ECO:0000313" key="2">
    <source>
        <dbReference type="Proteomes" id="UP000824469"/>
    </source>
</evidence>
<dbReference type="EMBL" id="JAHRHJ020003813">
    <property type="protein sequence ID" value="KAH9289496.1"/>
    <property type="molecule type" value="Genomic_DNA"/>
</dbReference>
<accession>A0AA38F554</accession>
<gene>
    <name evidence="1" type="ORF">KI387_033613</name>
</gene>
<dbReference type="AlphaFoldDB" id="A0AA38F554"/>
<reference evidence="1 2" key="1">
    <citation type="journal article" date="2021" name="Nat. Plants">
        <title>The Taxus genome provides insights into paclitaxel biosynthesis.</title>
        <authorList>
            <person name="Xiong X."/>
            <person name="Gou J."/>
            <person name="Liao Q."/>
            <person name="Li Y."/>
            <person name="Zhou Q."/>
            <person name="Bi G."/>
            <person name="Li C."/>
            <person name="Du R."/>
            <person name="Wang X."/>
            <person name="Sun T."/>
            <person name="Guo L."/>
            <person name="Liang H."/>
            <person name="Lu P."/>
            <person name="Wu Y."/>
            <person name="Zhang Z."/>
            <person name="Ro D.K."/>
            <person name="Shang Y."/>
            <person name="Huang S."/>
            <person name="Yan J."/>
        </authorList>
    </citation>
    <scope>NUCLEOTIDE SEQUENCE [LARGE SCALE GENOMIC DNA]</scope>
    <source>
        <strain evidence="1">Ta-2019</strain>
    </source>
</reference>
<organism evidence="1 2">
    <name type="scientific">Taxus chinensis</name>
    <name type="common">Chinese yew</name>
    <name type="synonym">Taxus wallichiana var. chinensis</name>
    <dbReference type="NCBI Taxonomy" id="29808"/>
    <lineage>
        <taxon>Eukaryota</taxon>
        <taxon>Viridiplantae</taxon>
        <taxon>Streptophyta</taxon>
        <taxon>Embryophyta</taxon>
        <taxon>Tracheophyta</taxon>
        <taxon>Spermatophyta</taxon>
        <taxon>Pinopsida</taxon>
        <taxon>Pinidae</taxon>
        <taxon>Conifers II</taxon>
        <taxon>Cupressales</taxon>
        <taxon>Taxaceae</taxon>
        <taxon>Taxus</taxon>
    </lineage>
</organism>
<feature type="non-terminal residue" evidence="1">
    <location>
        <position position="96"/>
    </location>
</feature>
<evidence type="ECO:0000313" key="1">
    <source>
        <dbReference type="EMBL" id="KAH9289496.1"/>
    </source>
</evidence>
<keyword evidence="2" id="KW-1185">Reference proteome</keyword>